<dbReference type="EC" id="5.6.2.4" evidence="11"/>
<feature type="binding site" evidence="10">
    <location>
        <begin position="110"/>
        <end position="117"/>
    </location>
    <ligand>
        <name>ATP</name>
        <dbReference type="ChEBI" id="CHEBI:30616"/>
    </ligand>
</feature>
<comment type="similarity">
    <text evidence="1 11">Belongs to the helicase family. UvrD subfamily.</text>
</comment>
<feature type="region of interest" description="Disordered" evidence="12">
    <location>
        <begin position="770"/>
        <end position="799"/>
    </location>
</feature>
<comment type="caution">
    <text evidence="15">The sequence shown here is derived from an EMBL/GenBank/DDBJ whole genome shotgun (WGS) entry which is preliminary data.</text>
</comment>
<dbReference type="PROSITE" id="PS51198">
    <property type="entry name" value="UVRD_HELICASE_ATP_BIND"/>
    <property type="match status" value="1"/>
</dbReference>
<evidence type="ECO:0000259" key="14">
    <source>
        <dbReference type="PROSITE" id="PS51217"/>
    </source>
</evidence>
<accession>A0ABN2WMQ6</accession>
<proteinExistence type="inferred from homology"/>
<dbReference type="SUPFAM" id="SSF52540">
    <property type="entry name" value="P-loop containing nucleoside triphosphate hydrolases"/>
    <property type="match status" value="1"/>
</dbReference>
<dbReference type="Gene3D" id="3.40.50.300">
    <property type="entry name" value="P-loop containing nucleotide triphosphate hydrolases"/>
    <property type="match status" value="2"/>
</dbReference>
<protein>
    <recommendedName>
        <fullName evidence="11">ATP-dependent DNA helicase</fullName>
        <ecNumber evidence="11">5.6.2.4</ecNumber>
    </recommendedName>
</protein>
<dbReference type="InterPro" id="IPR014016">
    <property type="entry name" value="UvrD-like_ATP-bd"/>
</dbReference>
<dbReference type="PANTHER" id="PTHR11070:SF2">
    <property type="entry name" value="ATP-DEPENDENT DNA HELICASE SRS2"/>
    <property type="match status" value="1"/>
</dbReference>
<keyword evidence="6 11" id="KW-0238">DNA-binding</keyword>
<dbReference type="RefSeq" id="WP_344551984.1">
    <property type="nucleotide sequence ID" value="NZ_BAAANS010000013.1"/>
</dbReference>
<gene>
    <name evidence="15" type="primary">pcrA</name>
    <name evidence="15" type="ORF">GCM10009759_24010</name>
</gene>
<dbReference type="NCBIfam" id="TIGR01073">
    <property type="entry name" value="pcrA"/>
    <property type="match status" value="1"/>
</dbReference>
<dbReference type="InterPro" id="IPR000212">
    <property type="entry name" value="DNA_helicase_UvrD/REP"/>
</dbReference>
<sequence>MSSLFDDLPLPGFERPAVGSSPRPADRQWSEEEAPPDEPYDDGGYDPGYGEEAIPDGLFATDHAAEAERDAWHRNGAARTVVDPAQLLEGMNDPQREAVLHAGSPLLIVAGAGSGKTRVLTHRIAHLLAARGVQPGEILAITFTNKAAGEMRERVEALVGPRAKAMWVSTFHSACVRILRREAKQLGMNSSFSIYDSADSQRLMALVCRDLDLDPKQFPPKSFTAKVSNLKNELIDEETYADRAANPMEKKLAEAYFLYQRRLREANALDFDDIIMSTVNLLQAFPAVAEHYRRRFRHILVDEYQDTNHAQYTLVRELSGGSAGQAPRMTADGDHVNPADAQLAQIPPAELCVVGDADQSIYAFRGATIRNILQFEEDYPNATTILLEQNYRSTQTILTAANSVIERNTNRRKKNLWTAGDQGEQVVGYVADDEHGEAQFIAEEIDRLTDAGAARPGDVAIFYRTNAQSRVFEEVFIRVGLPYKVVGGVRFYERKEVKDVLAYLRVLSNPEDTVPLRRILNVPKRGIGERAEAMIDALASRERISFAAALRRVDEAYGMAARSANAVKKFNELLAGLRQVVESGAGPAAVLEAVLEETGYLAELQSSTDPQDETRVENLQELASVALEYEKDPGERPEGDEGPPVGSLADFLERVALVADSDQIPDEEDGAGVITMMTLHTAKGLEFPVVFLTGMEDGIFPHMRALNQVKELEEERRLAYVGLTRARQRLYLTRSVLRSAWGQPSYNPASRFLEEIPDKLIEWKRTGAAAVPPSRGYSSSGSSGSGSSRGSGFSAAAPKAGWGKSARTVTDREVVGLAVGDRVSHDSFGLGTVVATQGVGDKARATVDFGTAGRKELLLRYAPVEKL</sequence>
<evidence type="ECO:0000313" key="15">
    <source>
        <dbReference type="EMBL" id="GAA2095581.1"/>
    </source>
</evidence>
<dbReference type="InterPro" id="IPR013986">
    <property type="entry name" value="DExx_box_DNA_helicase_dom_sf"/>
</dbReference>
<name>A0ABN2WMQ6_9ACTN</name>
<keyword evidence="2 10" id="KW-0547">Nucleotide-binding</keyword>
<dbReference type="GO" id="GO:0004386">
    <property type="term" value="F:helicase activity"/>
    <property type="evidence" value="ECO:0007669"/>
    <property type="project" value="UniProtKB-KW"/>
</dbReference>
<evidence type="ECO:0000256" key="6">
    <source>
        <dbReference type="ARBA" id="ARBA00023125"/>
    </source>
</evidence>
<dbReference type="InterPro" id="IPR005751">
    <property type="entry name" value="ATP-dep_DNA_helicase_PcrA"/>
</dbReference>
<dbReference type="Pfam" id="PF00580">
    <property type="entry name" value="UvrD-helicase"/>
    <property type="match status" value="1"/>
</dbReference>
<evidence type="ECO:0000256" key="8">
    <source>
        <dbReference type="ARBA" id="ARBA00034617"/>
    </source>
</evidence>
<evidence type="ECO:0000256" key="12">
    <source>
        <dbReference type="SAM" id="MobiDB-lite"/>
    </source>
</evidence>
<keyword evidence="5 10" id="KW-0067">ATP-binding</keyword>
<evidence type="ECO:0000256" key="1">
    <source>
        <dbReference type="ARBA" id="ARBA00009922"/>
    </source>
</evidence>
<keyword evidence="16" id="KW-1185">Reference proteome</keyword>
<evidence type="ECO:0000256" key="2">
    <source>
        <dbReference type="ARBA" id="ARBA00022741"/>
    </source>
</evidence>
<dbReference type="PROSITE" id="PS51217">
    <property type="entry name" value="UVRD_HELICASE_CTER"/>
    <property type="match status" value="1"/>
</dbReference>
<reference evidence="15 16" key="1">
    <citation type="journal article" date="2019" name="Int. J. Syst. Evol. Microbiol.">
        <title>The Global Catalogue of Microorganisms (GCM) 10K type strain sequencing project: providing services to taxonomists for standard genome sequencing and annotation.</title>
        <authorList>
            <consortium name="The Broad Institute Genomics Platform"/>
            <consortium name="The Broad Institute Genome Sequencing Center for Infectious Disease"/>
            <person name="Wu L."/>
            <person name="Ma J."/>
        </authorList>
    </citation>
    <scope>NUCLEOTIDE SEQUENCE [LARGE SCALE GENOMIC DNA]</scope>
    <source>
        <strain evidence="15 16">JCM 14559</strain>
    </source>
</reference>
<evidence type="ECO:0000256" key="3">
    <source>
        <dbReference type="ARBA" id="ARBA00022801"/>
    </source>
</evidence>
<dbReference type="EMBL" id="BAAANS010000013">
    <property type="protein sequence ID" value="GAA2095581.1"/>
    <property type="molecule type" value="Genomic_DNA"/>
</dbReference>
<dbReference type="InterPro" id="IPR014017">
    <property type="entry name" value="DNA_helicase_UvrD-like_C"/>
</dbReference>
<evidence type="ECO:0000256" key="9">
    <source>
        <dbReference type="ARBA" id="ARBA00048988"/>
    </source>
</evidence>
<keyword evidence="7" id="KW-0413">Isomerase</keyword>
<organism evidence="15 16">
    <name type="scientific">Kitasatospora saccharophila</name>
    <dbReference type="NCBI Taxonomy" id="407973"/>
    <lineage>
        <taxon>Bacteria</taxon>
        <taxon>Bacillati</taxon>
        <taxon>Actinomycetota</taxon>
        <taxon>Actinomycetes</taxon>
        <taxon>Kitasatosporales</taxon>
        <taxon>Streptomycetaceae</taxon>
        <taxon>Kitasatospora</taxon>
    </lineage>
</organism>
<evidence type="ECO:0000256" key="10">
    <source>
        <dbReference type="PROSITE-ProRule" id="PRU00560"/>
    </source>
</evidence>
<comment type="catalytic activity">
    <reaction evidence="9 11">
        <text>ATP + H2O = ADP + phosphate + H(+)</text>
        <dbReference type="Rhea" id="RHEA:13065"/>
        <dbReference type="ChEBI" id="CHEBI:15377"/>
        <dbReference type="ChEBI" id="CHEBI:15378"/>
        <dbReference type="ChEBI" id="CHEBI:30616"/>
        <dbReference type="ChEBI" id="CHEBI:43474"/>
        <dbReference type="ChEBI" id="CHEBI:456216"/>
        <dbReference type="EC" id="5.6.2.4"/>
    </reaction>
</comment>
<evidence type="ECO:0000259" key="13">
    <source>
        <dbReference type="PROSITE" id="PS51198"/>
    </source>
</evidence>
<dbReference type="InterPro" id="IPR027417">
    <property type="entry name" value="P-loop_NTPase"/>
</dbReference>
<keyword evidence="3 10" id="KW-0378">Hydrolase</keyword>
<evidence type="ECO:0000256" key="5">
    <source>
        <dbReference type="ARBA" id="ARBA00022840"/>
    </source>
</evidence>
<evidence type="ECO:0000256" key="11">
    <source>
        <dbReference type="RuleBase" id="RU364053"/>
    </source>
</evidence>
<dbReference type="CDD" id="cd17932">
    <property type="entry name" value="DEXQc_UvrD"/>
    <property type="match status" value="1"/>
</dbReference>
<dbReference type="Gene3D" id="1.10.486.10">
    <property type="entry name" value="PCRA, domain 4"/>
    <property type="match status" value="1"/>
</dbReference>
<dbReference type="CDD" id="cd18807">
    <property type="entry name" value="SF1_C_UvrD"/>
    <property type="match status" value="1"/>
</dbReference>
<feature type="domain" description="UvrD-like helicase C-terminal" evidence="14">
    <location>
        <begin position="395"/>
        <end position="684"/>
    </location>
</feature>
<dbReference type="Proteomes" id="UP001500897">
    <property type="component" value="Unassembled WGS sequence"/>
</dbReference>
<dbReference type="PANTHER" id="PTHR11070">
    <property type="entry name" value="UVRD / RECB / PCRA DNA HELICASE FAMILY MEMBER"/>
    <property type="match status" value="1"/>
</dbReference>
<feature type="domain" description="UvrD-like helicase ATP-binding" evidence="13">
    <location>
        <begin position="89"/>
        <end position="394"/>
    </location>
</feature>
<feature type="region of interest" description="Disordered" evidence="12">
    <location>
        <begin position="1"/>
        <end position="55"/>
    </location>
</feature>
<feature type="compositionally biased region" description="Acidic residues" evidence="12">
    <location>
        <begin position="31"/>
        <end position="44"/>
    </location>
</feature>
<dbReference type="Gene3D" id="1.10.10.160">
    <property type="match status" value="1"/>
</dbReference>
<dbReference type="Pfam" id="PF21196">
    <property type="entry name" value="PcrA_UvrD_tudor"/>
    <property type="match status" value="1"/>
</dbReference>
<keyword evidence="4 10" id="KW-0347">Helicase</keyword>
<dbReference type="Pfam" id="PF13361">
    <property type="entry name" value="UvrD_C"/>
    <property type="match status" value="1"/>
</dbReference>
<evidence type="ECO:0000256" key="4">
    <source>
        <dbReference type="ARBA" id="ARBA00022806"/>
    </source>
</evidence>
<comment type="catalytic activity">
    <reaction evidence="8">
        <text>Couples ATP hydrolysis with the unwinding of duplex DNA by translocating in the 3'-5' direction.</text>
        <dbReference type="EC" id="5.6.2.4"/>
    </reaction>
</comment>
<evidence type="ECO:0000313" key="16">
    <source>
        <dbReference type="Proteomes" id="UP001500897"/>
    </source>
</evidence>
<evidence type="ECO:0000256" key="7">
    <source>
        <dbReference type="ARBA" id="ARBA00023235"/>
    </source>
</evidence>